<feature type="compositionally biased region" description="Polar residues" evidence="1">
    <location>
        <begin position="109"/>
        <end position="120"/>
    </location>
</feature>
<sequence length="120" mass="13424">MVGLERLSLSVAVDVVTAESTVICTEDGGFRPDHRWTLTRDWRSFSLDVERRRRVGHVRVGVERLDGGWKVDGVSRPDLDGAEEPDLSVTPSATPSRLAERRTTWEPASHSTPATWTGRR</sequence>
<dbReference type="EMBL" id="JAVREJ010000025">
    <property type="protein sequence ID" value="MDT0353054.1"/>
    <property type="molecule type" value="Genomic_DNA"/>
</dbReference>
<dbReference type="SUPFAM" id="SSF159275">
    <property type="entry name" value="PA1994-like"/>
    <property type="match status" value="1"/>
</dbReference>
<protein>
    <submittedName>
        <fullName evidence="2">Glycolipid-binding domain-containing protein</fullName>
    </submittedName>
</protein>
<dbReference type="InterPro" id="IPR009467">
    <property type="entry name" value="Glycolipid-bd_prot_put"/>
</dbReference>
<comment type="caution">
    <text evidence="2">The sequence shown here is derived from an EMBL/GenBank/DDBJ whole genome shotgun (WGS) entry which is preliminary data.</text>
</comment>
<organism evidence="2 3">
    <name type="scientific">Pseudonocardia charpentierae</name>
    <dbReference type="NCBI Taxonomy" id="3075545"/>
    <lineage>
        <taxon>Bacteria</taxon>
        <taxon>Bacillati</taxon>
        <taxon>Actinomycetota</taxon>
        <taxon>Actinomycetes</taxon>
        <taxon>Pseudonocardiales</taxon>
        <taxon>Pseudonocardiaceae</taxon>
        <taxon>Pseudonocardia</taxon>
    </lineage>
</organism>
<feature type="region of interest" description="Disordered" evidence="1">
    <location>
        <begin position="72"/>
        <end position="120"/>
    </location>
</feature>
<evidence type="ECO:0000313" key="3">
    <source>
        <dbReference type="Proteomes" id="UP001183202"/>
    </source>
</evidence>
<reference evidence="3" key="1">
    <citation type="submission" date="2023-07" db="EMBL/GenBank/DDBJ databases">
        <title>30 novel species of actinomycetes from the DSMZ collection.</title>
        <authorList>
            <person name="Nouioui I."/>
        </authorList>
    </citation>
    <scope>NUCLEOTIDE SEQUENCE [LARGE SCALE GENOMIC DNA]</scope>
    <source>
        <strain evidence="3">DSM 45834</strain>
    </source>
</reference>
<name>A0ABU2NIJ5_9PSEU</name>
<dbReference type="Proteomes" id="UP001183202">
    <property type="component" value="Unassembled WGS sequence"/>
</dbReference>
<dbReference type="Pfam" id="PF06475">
    <property type="entry name" value="Glycolipid_bind"/>
    <property type="match status" value="1"/>
</dbReference>
<gene>
    <name evidence="2" type="ORF">RM445_26425</name>
</gene>
<proteinExistence type="predicted"/>
<keyword evidence="3" id="KW-1185">Reference proteome</keyword>
<evidence type="ECO:0000256" key="1">
    <source>
        <dbReference type="SAM" id="MobiDB-lite"/>
    </source>
</evidence>
<evidence type="ECO:0000313" key="2">
    <source>
        <dbReference type="EMBL" id="MDT0353054.1"/>
    </source>
</evidence>
<accession>A0ABU2NIJ5</accession>